<keyword evidence="7" id="KW-0677">Repeat</keyword>
<feature type="compositionally biased region" description="Basic and acidic residues" evidence="12">
    <location>
        <begin position="1909"/>
        <end position="1922"/>
    </location>
</feature>
<comment type="subcellular location">
    <subcellularLocation>
        <location evidence="1">Cell membrane</location>
        <topology evidence="1">Single-pass type I membrane protein</topology>
    </subcellularLocation>
</comment>
<evidence type="ECO:0000256" key="13">
    <source>
        <dbReference type="SAM" id="SignalP"/>
    </source>
</evidence>
<keyword evidence="3" id="KW-1003">Cell membrane</keyword>
<feature type="domain" description="Leucine-rich repeat-containing N-terminal plant-type" evidence="14">
    <location>
        <begin position="1319"/>
        <end position="1359"/>
    </location>
</feature>
<dbReference type="InterPro" id="IPR013210">
    <property type="entry name" value="LRR_N_plant-typ"/>
</dbReference>
<evidence type="ECO:0000259" key="14">
    <source>
        <dbReference type="Pfam" id="PF08263"/>
    </source>
</evidence>
<dbReference type="InterPro" id="IPR001611">
    <property type="entry name" value="Leu-rich_rpt"/>
</dbReference>
<accession>A0ABY9DKN7</accession>
<evidence type="ECO:0000256" key="8">
    <source>
        <dbReference type="ARBA" id="ARBA00022989"/>
    </source>
</evidence>
<keyword evidence="9" id="KW-0472">Membrane</keyword>
<proteinExistence type="inferred from homology"/>
<dbReference type="InterPro" id="IPR046956">
    <property type="entry name" value="RLP23-like"/>
</dbReference>
<evidence type="ECO:0000256" key="11">
    <source>
        <dbReference type="ARBA" id="ARBA00023180"/>
    </source>
</evidence>
<dbReference type="Pfam" id="PF00560">
    <property type="entry name" value="LRR_1"/>
    <property type="match status" value="17"/>
</dbReference>
<feature type="region of interest" description="Disordered" evidence="12">
    <location>
        <begin position="1894"/>
        <end position="1922"/>
    </location>
</feature>
<evidence type="ECO:0000256" key="2">
    <source>
        <dbReference type="ARBA" id="ARBA00009592"/>
    </source>
</evidence>
<sequence>MGGSPFQYYFGFFLLLLGFKAGLGSSLRVGDAKVGCIERERQALLHFKQGVVDDYGMLSSWGNGEDKRDCCKWRGVECNNQTGHVIMLDLSGGYLGGKIGPSLAKLQHLKHLNLSWNDFEGILPTQLGNLSNLQSLDLRYNRDMTCGNLDWLSHLHLLTHLDLSFVNLSKAIHWPQAVKKMPALTELYLSNTQLPPIDPTISISHINSSTSLAVLELFENDLTSSIYPWLLNFSSCLVHLDLSNNHLNGSIPDAFGNMTTLAYLDLSFNQLEGEIPKSFSINLVTLDLSWNHLHGSIPDAFGNMATLAYLHFSGNQLEGEIPKSLRGLCDLQILSLSQNNLTGLLEKDFLACSNNTLEVLDLSHNQFKGSFPDLSGFSQLRELHLEFNQLNGTLPESIGQLAQLQVLSLRSNSLRGTVSANHLFGLSKLWDLDLSFNSLTVNISLEQVPQFQAIEIKLASCKLGPHFPNWLRTQKHLSMLDISASGIANVLPNWFWKFTSHLSWFNISNNHISGTLPNLTSHLSYLGMDISSNCLEGSIPQSLFNAQWLDLSKNMFSGSISLSCGTTNQSSWGLSHLDLSNNRLSGELPKCREQWKDLIVLNLANNNFSGKIKNSIGLSYHMQTLHLRNNSLTGALPWSLKNCRDLRLLDLGKNKLSGKIPGWIGGSLSNLIVVNLRSNEFNGSIPLNLCQLKKIHMLDLSSNNLSGTIPKCLNNLSGMAQNGSLVITYEEDLLFLMSLSYYDNTLVQWKGKELEYNKTLGLVKSIDFSNNKLIGEIPTEVTDLVELVSLNLSRNYLIGPIPLMIGQLKSLDSLDLSRNRLHGGIPISLSQIARLSVLDLSDNILSGKIPSGTQLQSFNASTYDGNPGLCGPPLLKKCQEDENREVSFTGLSNEEDIQDDANNIWFYGNIVLGFIIGFWGVCGTLLLNSSWRYAYFQFLSKIKDWLYVTTTVNMNKICMSDLELKLSLEDSKEPQTAHIHLYKFFYDQTDRGLTHFLLNLIKSFGSHTNPKGGEQAAVLDEVDFKVSTLVSALANNHVIQNLCWLLKFYKSNSTRTNRYIICILRKICDDLELSQMLYQLSLLTIFYNILCEQKSCPFKSLLHELGSLKKESGKWGNFSRHGEIGSTQGKGWMDRSIANALGEDEADVVISHEPVYQKNDNFSEVEEGITPISSSEIEGKRNSANAGHYVEHEFLKEREGLFSVLRFKDDRHCSPLIAEALDPDCKVSPVRVSNKLKQLGLKIAPKKRMLQVDVALSNGSNQIMEEARAVGERSAVLFNLLQQCRGKFSENFNWVASQGLVGVICFFMLGDAKVGCMERERQALLHFKQGVVDHFGTLSSWGNGEGETDCCKWRGVECDNQTGHVIMLDLHGTGHDGMGDFQILGGRISQLGPSLSELQHLKHLNLSFNLFEGVLPTQLGNLSNLQSLDLSDNFEMSCENLEWLSYLPSLTHLDLSGVDLSKAIHWPQAINKMSSSLTELYLSFTKLPWIIPTISISHTNSSTSLAVLDLSLNGLTSSINPWLFYFSSSLVHLDLFGNDLNGSILDALGNMTNLAYLDLSLNQLEGEIPKSFSISLAHLDLSWNQLHGSIPDAFGNMTTLAYLDLSSNHLNGSIPDALGNMTTLAHLYLSANQLEGEIPKSLRDLCNLQILLLSQNNLSGLLEKDFLACSNNTLESLYLSENQFKGSFPDLSGFSQLRELYLGFNQLNGTLPESIGQLAQLQGLNIRSNSLQGTVSANHLFGLSKLWDLDLSFNYLTVNISLEQVPQFQAQEIKLASCKLGPRFPNWLQTQKRLQELDISASGISDVIPNWFWNLTSNLVWLNISNNHISGTLPNLEATPSLGMDMSSNCLKGSIPQSVFNELQLGSMSRMSRFGRNDIYGCVQLMENLQAHGTLRVSRKSRKGRKKKTLSDKNENEEEHGDHDVIQNEIGLQLWTVRRSEHVTERSLENSISDRKQGGFVQIGPKIPAAVLDKIDIKVPALVSAFANKHVIQNICWLLKFYKNNSTRTLCILQKICEDLELSPMSYQMGGRPFQRFLGFFLLLLCFKAGLGSSLMVGDAKVGCTERERQALLHFKQGLVHDYRVLSSWGNEEDKRDCCKWRGVECNNQTGHVISLDLHGTDFVRYLGGKIDPSLAELQHLKHLNLSFNRFEGVLPTQLGNLSNLQSLDLAYNLGMTCGNLDWLSRLPLLTHLDLSGVDLSKAIHWPQAINKMPSLTELYLSHTQLPWIIPTIFISHTNSSTSLAVLDLSRNGLTSSIYPWLFNFSSSLLHLDLSYNHLNGSFPDAFTNMVFLESFVLSRNELEGEIPKFFSVSFVHLDLSGNQLHGLIPDAFGNMTILAYLDLSSNQLKGEIPKSLSTSVVHLDLSWNLLHGSIPDAFGNMTTLAYLDLSSNHLEGEIPKSLSTSFVHLDLSWNQLHGSILDAFGNMTTLAYLDLSSNQLEGEIPKSLSTSFVHLGLSYNHLQGSIPDAFGNMTALAYLHLSWNQLEGEIPKSLRDLCNLQTLFLTSNNLTGLLEKDFLACSNNTLEGLDLSHNQLRGSCPHLFGFSQSRELSLGFNQLNGTLPESIGQLAQVEVLSIPSNSLQGQLISLVGVCLILTSQIIDCQENYPIVGASGKI</sequence>
<keyword evidence="16" id="KW-1185">Reference proteome</keyword>
<keyword evidence="5" id="KW-0812">Transmembrane</keyword>
<evidence type="ECO:0000256" key="1">
    <source>
        <dbReference type="ARBA" id="ARBA00004251"/>
    </source>
</evidence>
<dbReference type="EMBL" id="CP126663">
    <property type="protein sequence ID" value="WKA07421.1"/>
    <property type="molecule type" value="Genomic_DNA"/>
</dbReference>
<dbReference type="InterPro" id="IPR032675">
    <property type="entry name" value="LRR_dom_sf"/>
</dbReference>
<feature type="domain" description="Leucine-rich repeat-containing N-terminal plant-type" evidence="14">
    <location>
        <begin position="2067"/>
        <end position="2107"/>
    </location>
</feature>
<dbReference type="SMART" id="SM00369">
    <property type="entry name" value="LRR_TYP"/>
    <property type="match status" value="24"/>
</dbReference>
<dbReference type="Proteomes" id="UP001227230">
    <property type="component" value="Chromosome 16"/>
</dbReference>
<dbReference type="PANTHER" id="PTHR48063">
    <property type="entry name" value="LRR RECEPTOR-LIKE KINASE"/>
    <property type="match status" value="1"/>
</dbReference>
<evidence type="ECO:0000256" key="7">
    <source>
        <dbReference type="ARBA" id="ARBA00022737"/>
    </source>
</evidence>
<dbReference type="Pfam" id="PF13855">
    <property type="entry name" value="LRR_8"/>
    <property type="match status" value="8"/>
</dbReference>
<dbReference type="SUPFAM" id="SSF52058">
    <property type="entry name" value="L domain-like"/>
    <property type="match status" value="4"/>
</dbReference>
<reference evidence="15 16" key="1">
    <citation type="journal article" date="2023" name="Hortic Res">
        <title>The complete reference genome for grapevine (Vitis vinifera L.) genetics and breeding.</title>
        <authorList>
            <person name="Shi X."/>
            <person name="Cao S."/>
            <person name="Wang X."/>
            <person name="Huang S."/>
            <person name="Wang Y."/>
            <person name="Liu Z."/>
            <person name="Liu W."/>
            <person name="Leng X."/>
            <person name="Peng Y."/>
            <person name="Wang N."/>
            <person name="Wang Y."/>
            <person name="Ma Z."/>
            <person name="Xu X."/>
            <person name="Zhang F."/>
            <person name="Xue H."/>
            <person name="Zhong H."/>
            <person name="Wang Y."/>
            <person name="Zhang K."/>
            <person name="Velt A."/>
            <person name="Avia K."/>
            <person name="Holtgrawe D."/>
            <person name="Grimplet J."/>
            <person name="Matus J.T."/>
            <person name="Ware D."/>
            <person name="Wu X."/>
            <person name="Wang H."/>
            <person name="Liu C."/>
            <person name="Fang Y."/>
            <person name="Rustenholz C."/>
            <person name="Cheng Z."/>
            <person name="Xiao H."/>
            <person name="Zhou Y."/>
        </authorList>
    </citation>
    <scope>NUCLEOTIDE SEQUENCE [LARGE SCALE GENOMIC DNA]</scope>
    <source>
        <strain evidence="16">cv. Pinot noir / PN40024</strain>
        <tissue evidence="15">Leaf</tissue>
    </source>
</reference>
<feature type="signal peptide" evidence="13">
    <location>
        <begin position="1"/>
        <end position="26"/>
    </location>
</feature>
<evidence type="ECO:0000256" key="4">
    <source>
        <dbReference type="ARBA" id="ARBA00022614"/>
    </source>
</evidence>
<evidence type="ECO:0000256" key="6">
    <source>
        <dbReference type="ARBA" id="ARBA00022729"/>
    </source>
</evidence>
<organism evidence="15 16">
    <name type="scientific">Vitis vinifera</name>
    <name type="common">Grape</name>
    <dbReference type="NCBI Taxonomy" id="29760"/>
    <lineage>
        <taxon>Eukaryota</taxon>
        <taxon>Viridiplantae</taxon>
        <taxon>Streptophyta</taxon>
        <taxon>Embryophyta</taxon>
        <taxon>Tracheophyta</taxon>
        <taxon>Spermatophyta</taxon>
        <taxon>Magnoliopsida</taxon>
        <taxon>eudicotyledons</taxon>
        <taxon>Gunneridae</taxon>
        <taxon>Pentapetalae</taxon>
        <taxon>rosids</taxon>
        <taxon>Vitales</taxon>
        <taxon>Vitaceae</taxon>
        <taxon>Viteae</taxon>
        <taxon>Vitis</taxon>
    </lineage>
</organism>
<keyword evidence="10" id="KW-0675">Receptor</keyword>
<feature type="domain" description="Leucine-rich repeat-containing N-terminal plant-type" evidence="14">
    <location>
        <begin position="39"/>
        <end position="79"/>
    </location>
</feature>
<dbReference type="Pfam" id="PF08263">
    <property type="entry name" value="LRRNT_2"/>
    <property type="match status" value="3"/>
</dbReference>
<evidence type="ECO:0000256" key="9">
    <source>
        <dbReference type="ARBA" id="ARBA00023136"/>
    </source>
</evidence>
<evidence type="ECO:0000313" key="16">
    <source>
        <dbReference type="Proteomes" id="UP001227230"/>
    </source>
</evidence>
<evidence type="ECO:0000256" key="12">
    <source>
        <dbReference type="SAM" id="MobiDB-lite"/>
    </source>
</evidence>
<evidence type="ECO:0000256" key="10">
    <source>
        <dbReference type="ARBA" id="ARBA00023170"/>
    </source>
</evidence>
<keyword evidence="6 13" id="KW-0732">Signal</keyword>
<dbReference type="PRINTS" id="PR00019">
    <property type="entry name" value="LEURICHRPT"/>
</dbReference>
<dbReference type="Gene3D" id="3.80.10.10">
    <property type="entry name" value="Ribonuclease Inhibitor"/>
    <property type="match status" value="13"/>
</dbReference>
<comment type="similarity">
    <text evidence="2">Belongs to the RLP family.</text>
</comment>
<keyword evidence="8" id="KW-1133">Transmembrane helix</keyword>
<keyword evidence="11" id="KW-0325">Glycoprotein</keyword>
<protein>
    <recommendedName>
        <fullName evidence="14">Leucine-rich repeat-containing N-terminal plant-type domain-containing protein</fullName>
    </recommendedName>
</protein>
<name>A0ABY9DKN7_VITVI</name>
<keyword evidence="4" id="KW-0433">Leucine-rich repeat</keyword>
<feature type="chain" id="PRO_5046723280" description="Leucine-rich repeat-containing N-terminal plant-type domain-containing protein" evidence="13">
    <location>
        <begin position="27"/>
        <end position="2618"/>
    </location>
</feature>
<evidence type="ECO:0000313" key="15">
    <source>
        <dbReference type="EMBL" id="WKA07421.1"/>
    </source>
</evidence>
<dbReference type="PROSITE" id="PS51450">
    <property type="entry name" value="LRR"/>
    <property type="match status" value="6"/>
</dbReference>
<gene>
    <name evidence="15" type="ORF">VitviT2T_025250</name>
</gene>
<dbReference type="SMART" id="SM00365">
    <property type="entry name" value="LRR_SD22"/>
    <property type="match status" value="14"/>
</dbReference>
<evidence type="ECO:0000256" key="3">
    <source>
        <dbReference type="ARBA" id="ARBA00022475"/>
    </source>
</evidence>
<feature type="compositionally biased region" description="Basic residues" evidence="12">
    <location>
        <begin position="1897"/>
        <end position="1908"/>
    </location>
</feature>
<dbReference type="InterPro" id="IPR003591">
    <property type="entry name" value="Leu-rich_rpt_typical-subtyp"/>
</dbReference>
<evidence type="ECO:0000256" key="5">
    <source>
        <dbReference type="ARBA" id="ARBA00022692"/>
    </source>
</evidence>
<dbReference type="SUPFAM" id="SSF52047">
    <property type="entry name" value="RNI-like"/>
    <property type="match status" value="4"/>
</dbReference>
<dbReference type="PANTHER" id="PTHR48063:SF101">
    <property type="entry name" value="LRR RECEPTOR-LIKE SERINE_THREONINE-PROTEIN KINASE FLS2"/>
    <property type="match status" value="1"/>
</dbReference>